<comment type="catalytic activity">
    <reaction evidence="10">
        <text>(E)-sinapyl alcohol + NADP(+) = (E)-sinapaldehyde + NADPH + H(+)</text>
        <dbReference type="Rhea" id="RHEA:45704"/>
        <dbReference type="ChEBI" id="CHEBI:15378"/>
        <dbReference type="ChEBI" id="CHEBI:27949"/>
        <dbReference type="ChEBI" id="CHEBI:57783"/>
        <dbReference type="ChEBI" id="CHEBI:58349"/>
        <dbReference type="ChEBI" id="CHEBI:64557"/>
        <dbReference type="EC" id="1.1.1.195"/>
    </reaction>
    <physiologicalReaction direction="right-to-left" evidence="10">
        <dbReference type="Rhea" id="RHEA:45706"/>
    </physiologicalReaction>
</comment>
<evidence type="ECO:0000256" key="14">
    <source>
        <dbReference type="RuleBase" id="RU361277"/>
    </source>
</evidence>
<name>A0AAQ3L456_9LILI</name>
<evidence type="ECO:0000256" key="13">
    <source>
        <dbReference type="ARBA" id="ARBA00049332"/>
    </source>
</evidence>
<dbReference type="Gene3D" id="3.40.50.720">
    <property type="entry name" value="NAD(P)-binding Rossmann-like Domain"/>
    <property type="match status" value="2"/>
</dbReference>
<comment type="catalytic activity">
    <reaction evidence="12">
        <text>(E)-coniferol + NADP(+) = (E)-coniferaldehyde + NADPH + H(+)</text>
        <dbReference type="Rhea" id="RHEA:22444"/>
        <dbReference type="ChEBI" id="CHEBI:15378"/>
        <dbReference type="ChEBI" id="CHEBI:16547"/>
        <dbReference type="ChEBI" id="CHEBI:17745"/>
        <dbReference type="ChEBI" id="CHEBI:57783"/>
        <dbReference type="ChEBI" id="CHEBI:58349"/>
        <dbReference type="EC" id="1.1.1.195"/>
    </reaction>
    <physiologicalReaction direction="right-to-left" evidence="12">
        <dbReference type="Rhea" id="RHEA:22446"/>
    </physiologicalReaction>
</comment>
<evidence type="ECO:0000256" key="3">
    <source>
        <dbReference type="ARBA" id="ARBA00011738"/>
    </source>
</evidence>
<dbReference type="InterPro" id="IPR013154">
    <property type="entry name" value="ADH-like_N"/>
</dbReference>
<proteinExistence type="inferred from homology"/>
<accession>A0AAQ3L456</accession>
<evidence type="ECO:0000256" key="1">
    <source>
        <dbReference type="ARBA" id="ARBA00001947"/>
    </source>
</evidence>
<dbReference type="Pfam" id="PF08240">
    <property type="entry name" value="ADH_N"/>
    <property type="match status" value="2"/>
</dbReference>
<comment type="catalytic activity">
    <reaction evidence="11">
        <text>(E)-caffeyl alcohol + NADP(+) = (E)-caffeyl aldehyde + NADPH + H(+)</text>
        <dbReference type="Rhea" id="RHEA:45728"/>
        <dbReference type="ChEBI" id="CHEBI:15378"/>
        <dbReference type="ChEBI" id="CHEBI:28323"/>
        <dbReference type="ChEBI" id="CHEBI:31334"/>
        <dbReference type="ChEBI" id="CHEBI:57783"/>
        <dbReference type="ChEBI" id="CHEBI:58349"/>
    </reaction>
    <physiologicalReaction direction="right-to-left" evidence="11">
        <dbReference type="Rhea" id="RHEA:45730"/>
    </physiologicalReaction>
</comment>
<dbReference type="InterPro" id="IPR011032">
    <property type="entry name" value="GroES-like_sf"/>
</dbReference>
<dbReference type="InterPro" id="IPR020843">
    <property type="entry name" value="ER"/>
</dbReference>
<evidence type="ECO:0000256" key="12">
    <source>
        <dbReference type="ARBA" id="ARBA00049311"/>
    </source>
</evidence>
<dbReference type="Pfam" id="PF00107">
    <property type="entry name" value="ADH_zinc_N"/>
    <property type="match status" value="2"/>
</dbReference>
<feature type="compositionally biased region" description="Basic and acidic residues" evidence="15">
    <location>
        <begin position="1"/>
        <end position="19"/>
    </location>
</feature>
<evidence type="ECO:0000259" key="16">
    <source>
        <dbReference type="SMART" id="SM00829"/>
    </source>
</evidence>
<keyword evidence="8" id="KW-0560">Oxidoreductase</keyword>
<dbReference type="InterPro" id="IPR013149">
    <property type="entry name" value="ADH-like_C"/>
</dbReference>
<keyword evidence="6" id="KW-0438">Lignin biosynthesis</keyword>
<dbReference type="Proteomes" id="UP001327560">
    <property type="component" value="Chromosome 9"/>
</dbReference>
<evidence type="ECO:0000256" key="9">
    <source>
        <dbReference type="ARBA" id="ARBA00047329"/>
    </source>
</evidence>
<feature type="region of interest" description="Disordered" evidence="15">
    <location>
        <begin position="1"/>
        <end position="20"/>
    </location>
</feature>
<dbReference type="GO" id="GO:0045551">
    <property type="term" value="F:cinnamyl-alcohol dehydrogenase activity"/>
    <property type="evidence" value="ECO:0007669"/>
    <property type="project" value="UniProtKB-EC"/>
</dbReference>
<dbReference type="Gene3D" id="3.90.180.10">
    <property type="entry name" value="Medium-chain alcohol dehydrogenases, catalytic domain"/>
    <property type="match status" value="2"/>
</dbReference>
<evidence type="ECO:0000256" key="6">
    <source>
        <dbReference type="ARBA" id="ARBA00022733"/>
    </source>
</evidence>
<keyword evidence="5 14" id="KW-0479">Metal-binding</keyword>
<evidence type="ECO:0000256" key="5">
    <source>
        <dbReference type="ARBA" id="ARBA00022723"/>
    </source>
</evidence>
<feature type="domain" description="Enoyl reductase (ER)" evidence="16">
    <location>
        <begin position="395"/>
        <end position="724"/>
    </location>
</feature>
<evidence type="ECO:0000256" key="8">
    <source>
        <dbReference type="ARBA" id="ARBA00023002"/>
    </source>
</evidence>
<dbReference type="EC" id="1.1.1.195" evidence="4"/>
<evidence type="ECO:0000256" key="4">
    <source>
        <dbReference type="ARBA" id="ARBA00013171"/>
    </source>
</evidence>
<evidence type="ECO:0000313" key="17">
    <source>
        <dbReference type="EMBL" id="WOL18847.1"/>
    </source>
</evidence>
<protein>
    <recommendedName>
        <fullName evidence="4">cinnamyl-alcohol dehydrogenase</fullName>
        <ecNumber evidence="4">1.1.1.195</ecNumber>
    </recommendedName>
</protein>
<dbReference type="AlphaFoldDB" id="A0AAQ3L456"/>
<dbReference type="FunFam" id="3.40.50.720:FF:000022">
    <property type="entry name" value="Cinnamyl alcohol dehydrogenase"/>
    <property type="match status" value="2"/>
</dbReference>
<evidence type="ECO:0000256" key="11">
    <source>
        <dbReference type="ARBA" id="ARBA00049226"/>
    </source>
</evidence>
<keyword evidence="18" id="KW-1185">Reference proteome</keyword>
<sequence>MAATENGKKTASPEEEHPRKAFGYAAKDTSGVLYPFAFSRRNTGDNDVTIKILYCGICHSDLHSIKNEWNNTTYPIIPGHEIVGVITEVGSKVHNLKVGDKAGVGCMVNSCRSCYSCKQHFENYCAAGPILTYSSLDVDGTITYGGYSDMIVVDQDFVIHFPENMPLDRGAPLLCAGITVYAPMKYHGLNEPGKHLGVVGLGGLGHVAVKFGKAFGMKVTVISTSPRKQKEAIERLGADAFIVSKDREQMTAAMGTMDGIINTVSAVHDISALLFLLKSSGKMVMVGVPDKPLELSVSPLIGGGKVIAGSCIGGIKDTQEMIDFAAKHNVLADIELVDADYVNKAMERLAKADVRYRFVIDVGNTLPMENGKKMASPEEEHPRKAFGYAAKDVSGVLYPFAFSRRNTGDNDVTIKILYCGICHSDLHSIKNEWNKTTYPIIPGHEIVGVITEVGSKVHNLKVGDKAGVGCMVNSCRSCYSCKQHFENYCAAEPIYTYNSLDVDGTITYGGYSDMIVVDQDFVIHFPENMPLDRGAPLLCAGITVYAPMKYHGLNEPGKHLGVVGLGGLGHVAVKLGKAFGMKVTVISTSPNKQKEAIERLGADAFIVSKDREQMTAAMGTMDGIINTVSAVHDISALLFLLKSSGKMVMVGIPENPLELSVSPLIGGGKVIAGSSIGGIKDTQEMIDFAAKHNVLADIELVDADYVNKAMERLAKADVRYRFVIDIGNTLRAA</sequence>
<dbReference type="InterPro" id="IPR002328">
    <property type="entry name" value="ADH_Zn_CS"/>
</dbReference>
<dbReference type="PROSITE" id="PS00059">
    <property type="entry name" value="ADH_ZINC"/>
    <property type="match status" value="2"/>
</dbReference>
<evidence type="ECO:0000256" key="7">
    <source>
        <dbReference type="ARBA" id="ARBA00022833"/>
    </source>
</evidence>
<dbReference type="EMBL" id="CP136898">
    <property type="protein sequence ID" value="WOL18847.1"/>
    <property type="molecule type" value="Genomic_DNA"/>
</dbReference>
<comment type="similarity">
    <text evidence="14">Belongs to the zinc-containing alcohol dehydrogenase family.</text>
</comment>
<dbReference type="PANTHER" id="PTHR42683">
    <property type="entry name" value="ALDEHYDE REDUCTASE"/>
    <property type="match status" value="1"/>
</dbReference>
<dbReference type="FunFam" id="3.90.180.10:FF:000004">
    <property type="entry name" value="probable cinnamyl alcohol dehydrogenase"/>
    <property type="match status" value="2"/>
</dbReference>
<evidence type="ECO:0000256" key="15">
    <source>
        <dbReference type="SAM" id="MobiDB-lite"/>
    </source>
</evidence>
<evidence type="ECO:0000256" key="10">
    <source>
        <dbReference type="ARBA" id="ARBA00048379"/>
    </source>
</evidence>
<dbReference type="InterPro" id="IPR036291">
    <property type="entry name" value="NAD(P)-bd_dom_sf"/>
</dbReference>
<keyword evidence="7 14" id="KW-0862">Zinc</keyword>
<evidence type="ECO:0000313" key="18">
    <source>
        <dbReference type="Proteomes" id="UP001327560"/>
    </source>
</evidence>
<comment type="catalytic activity">
    <reaction evidence="13">
        <text>(E)-cinnamyl alcohol + NADP(+) = (E)-cinnamaldehyde + NADPH + H(+)</text>
        <dbReference type="Rhea" id="RHEA:10392"/>
        <dbReference type="ChEBI" id="CHEBI:15378"/>
        <dbReference type="ChEBI" id="CHEBI:16731"/>
        <dbReference type="ChEBI" id="CHEBI:33227"/>
        <dbReference type="ChEBI" id="CHEBI:57783"/>
        <dbReference type="ChEBI" id="CHEBI:58349"/>
        <dbReference type="EC" id="1.1.1.195"/>
    </reaction>
    <physiologicalReaction direction="right-to-left" evidence="13">
        <dbReference type="Rhea" id="RHEA:10394"/>
    </physiologicalReaction>
</comment>
<reference evidence="17 18" key="1">
    <citation type="submission" date="2023-10" db="EMBL/GenBank/DDBJ databases">
        <title>Chromosome-scale genome assembly provides insights into flower coloration mechanisms of Canna indica.</title>
        <authorList>
            <person name="Li C."/>
        </authorList>
    </citation>
    <scope>NUCLEOTIDE SEQUENCE [LARGE SCALE GENOMIC DNA]</scope>
    <source>
        <tissue evidence="17">Flower</tissue>
    </source>
</reference>
<dbReference type="SUPFAM" id="SSF50129">
    <property type="entry name" value="GroES-like"/>
    <property type="match status" value="2"/>
</dbReference>
<evidence type="ECO:0000256" key="2">
    <source>
        <dbReference type="ARBA" id="ARBA00004928"/>
    </source>
</evidence>
<dbReference type="GO" id="GO:0009809">
    <property type="term" value="P:lignin biosynthetic process"/>
    <property type="evidence" value="ECO:0007669"/>
    <property type="project" value="UniProtKB-KW"/>
</dbReference>
<dbReference type="SMART" id="SM00829">
    <property type="entry name" value="PKS_ER"/>
    <property type="match status" value="1"/>
</dbReference>
<comment type="subunit">
    <text evidence="3">Homodimer.</text>
</comment>
<organism evidence="17 18">
    <name type="scientific">Canna indica</name>
    <name type="common">Indian-shot</name>
    <dbReference type="NCBI Taxonomy" id="4628"/>
    <lineage>
        <taxon>Eukaryota</taxon>
        <taxon>Viridiplantae</taxon>
        <taxon>Streptophyta</taxon>
        <taxon>Embryophyta</taxon>
        <taxon>Tracheophyta</taxon>
        <taxon>Spermatophyta</taxon>
        <taxon>Magnoliopsida</taxon>
        <taxon>Liliopsida</taxon>
        <taxon>Zingiberales</taxon>
        <taxon>Cannaceae</taxon>
        <taxon>Canna</taxon>
    </lineage>
</organism>
<gene>
    <name evidence="17" type="ORF">Cni_G27644</name>
</gene>
<dbReference type="GO" id="GO:0008270">
    <property type="term" value="F:zinc ion binding"/>
    <property type="evidence" value="ECO:0007669"/>
    <property type="project" value="InterPro"/>
</dbReference>
<dbReference type="SUPFAM" id="SSF51735">
    <property type="entry name" value="NAD(P)-binding Rossmann-fold domains"/>
    <property type="match status" value="2"/>
</dbReference>
<dbReference type="InterPro" id="IPR047109">
    <property type="entry name" value="CAD-like"/>
</dbReference>
<comment type="catalytic activity">
    <reaction evidence="9">
        <text>(E)-4-coumaroyl alcohol + NADP(+) = (E)-4-coumaraldehyde + NADPH + H(+)</text>
        <dbReference type="Rhea" id="RHEA:45724"/>
        <dbReference type="ChEBI" id="CHEBI:15378"/>
        <dbReference type="ChEBI" id="CHEBI:28353"/>
        <dbReference type="ChEBI" id="CHEBI:57783"/>
        <dbReference type="ChEBI" id="CHEBI:58349"/>
        <dbReference type="ChEBI" id="CHEBI:64555"/>
        <dbReference type="EC" id="1.1.1.195"/>
    </reaction>
    <physiologicalReaction direction="right-to-left" evidence="9">
        <dbReference type="Rhea" id="RHEA:45726"/>
    </physiologicalReaction>
</comment>
<dbReference type="CDD" id="cd05283">
    <property type="entry name" value="CAD1"/>
    <property type="match status" value="2"/>
</dbReference>
<comment type="pathway">
    <text evidence="2">Aromatic compound metabolism; phenylpropanoid biosynthesis.</text>
</comment>
<comment type="cofactor">
    <cofactor evidence="1 14">
        <name>Zn(2+)</name>
        <dbReference type="ChEBI" id="CHEBI:29105"/>
    </cofactor>
</comment>